<dbReference type="SUPFAM" id="SSF81321">
    <property type="entry name" value="Family A G protein-coupled receptor-like"/>
    <property type="match status" value="1"/>
</dbReference>
<proteinExistence type="predicted"/>
<dbReference type="EMBL" id="CAJNOJ010000002">
    <property type="protein sequence ID" value="CAF0728165.1"/>
    <property type="molecule type" value="Genomic_DNA"/>
</dbReference>
<gene>
    <name evidence="7" type="ORF">EDS130_LOCUS894</name>
    <name evidence="8" type="ORF">XAT740_LOCUS26377</name>
</gene>
<dbReference type="InterPro" id="IPR017452">
    <property type="entry name" value="GPCR_Rhodpsn_7TM"/>
</dbReference>
<comment type="subcellular location">
    <subcellularLocation>
        <location evidence="1">Membrane</location>
    </subcellularLocation>
</comment>
<evidence type="ECO:0000256" key="5">
    <source>
        <dbReference type="SAM" id="Phobius"/>
    </source>
</evidence>
<dbReference type="Proteomes" id="UP000663852">
    <property type="component" value="Unassembled WGS sequence"/>
</dbReference>
<feature type="transmembrane region" description="Helical" evidence="5">
    <location>
        <begin position="85"/>
        <end position="109"/>
    </location>
</feature>
<organism evidence="7 10">
    <name type="scientific">Adineta ricciae</name>
    <name type="common">Rotifer</name>
    <dbReference type="NCBI Taxonomy" id="249248"/>
    <lineage>
        <taxon>Eukaryota</taxon>
        <taxon>Metazoa</taxon>
        <taxon>Spiralia</taxon>
        <taxon>Gnathifera</taxon>
        <taxon>Rotifera</taxon>
        <taxon>Eurotatoria</taxon>
        <taxon>Bdelloidea</taxon>
        <taxon>Adinetida</taxon>
        <taxon>Adinetidae</taxon>
        <taxon>Adineta</taxon>
    </lineage>
</organism>
<dbReference type="PANTHER" id="PTHR46641">
    <property type="entry name" value="FMRFAMIDE RECEPTOR-RELATED"/>
    <property type="match status" value="1"/>
</dbReference>
<dbReference type="PROSITE" id="PS50262">
    <property type="entry name" value="G_PROTEIN_RECEP_F1_2"/>
    <property type="match status" value="1"/>
</dbReference>
<comment type="caution">
    <text evidence="7">The sequence shown here is derived from an EMBL/GenBank/DDBJ whole genome shotgun (WGS) entry which is preliminary data.</text>
</comment>
<dbReference type="OrthoDB" id="10003740at2759"/>
<keyword evidence="9" id="KW-1185">Reference proteome</keyword>
<dbReference type="EMBL" id="CAJNOR010002141">
    <property type="protein sequence ID" value="CAF1253287.1"/>
    <property type="molecule type" value="Genomic_DNA"/>
</dbReference>
<keyword evidence="4 5" id="KW-0472">Membrane</keyword>
<feature type="domain" description="G-protein coupled receptors family 1 profile" evidence="6">
    <location>
        <begin position="65"/>
        <end position="347"/>
    </location>
</feature>
<keyword evidence="2 5" id="KW-0812">Transmembrane</keyword>
<feature type="transmembrane region" description="Helical" evidence="5">
    <location>
        <begin position="129"/>
        <end position="147"/>
    </location>
</feature>
<feature type="transmembrane region" description="Helical" evidence="5">
    <location>
        <begin position="289"/>
        <end position="312"/>
    </location>
</feature>
<dbReference type="PANTHER" id="PTHR46641:SF18">
    <property type="entry name" value="G-PROTEIN COUPLED RECEPTORS FAMILY 1 PROFILE DOMAIN-CONTAINING PROTEIN"/>
    <property type="match status" value="1"/>
</dbReference>
<dbReference type="GO" id="GO:0016020">
    <property type="term" value="C:membrane"/>
    <property type="evidence" value="ECO:0007669"/>
    <property type="project" value="UniProtKB-SubCell"/>
</dbReference>
<evidence type="ECO:0000313" key="8">
    <source>
        <dbReference type="EMBL" id="CAF1253287.1"/>
    </source>
</evidence>
<dbReference type="AlphaFoldDB" id="A0A813MZV2"/>
<sequence length="381" mass="44622">MPSMATGRFYPLYPSLTFMLRNISSEILPEVPTLDDDQAIILTSPTINLIYRVFFPGLILIGTCGSIMSLKCLYAQRFRKNNSTYVFFFFIALVDLAILYTGALRLLILALTGFDVRSTSLFICRAHRFTTYFLLQLSSCLLALMTLDRARKTLSMLPPFKTTMTTFRKTQLIPAEHHTLFRTRAKQSKMLWITCLVTLVLILLDSHFFYCTGYQRKKNNKLISCQSIGHNEHCRRYWLIYLWFDAFIYSYLPFFIITICNIRLIIYLKQQRTRRMALTSSTIALSHNYRITCSVVLMSILFLIFSVPVSFLEQFEYKFNQHKYYYHGLALAYLAMYFNHTISFFLFLFGTQFRQSVKELIWAQATEQPRTNTTLIALVPR</sequence>
<feature type="transmembrane region" description="Helical" evidence="5">
    <location>
        <begin position="190"/>
        <end position="210"/>
    </location>
</feature>
<evidence type="ECO:0000256" key="3">
    <source>
        <dbReference type="ARBA" id="ARBA00022989"/>
    </source>
</evidence>
<feature type="transmembrane region" description="Helical" evidence="5">
    <location>
        <begin position="246"/>
        <end position="268"/>
    </location>
</feature>
<feature type="transmembrane region" description="Helical" evidence="5">
    <location>
        <begin position="49"/>
        <end position="73"/>
    </location>
</feature>
<accession>A0A813MZV2</accession>
<name>A0A813MZV2_ADIRI</name>
<protein>
    <recommendedName>
        <fullName evidence="6">G-protein coupled receptors family 1 profile domain-containing protein</fullName>
    </recommendedName>
</protein>
<keyword evidence="3 5" id="KW-1133">Transmembrane helix</keyword>
<evidence type="ECO:0000313" key="9">
    <source>
        <dbReference type="Proteomes" id="UP000663828"/>
    </source>
</evidence>
<feature type="transmembrane region" description="Helical" evidence="5">
    <location>
        <begin position="324"/>
        <end position="349"/>
    </location>
</feature>
<evidence type="ECO:0000313" key="10">
    <source>
        <dbReference type="Proteomes" id="UP000663852"/>
    </source>
</evidence>
<evidence type="ECO:0000256" key="1">
    <source>
        <dbReference type="ARBA" id="ARBA00004370"/>
    </source>
</evidence>
<reference evidence="7" key="1">
    <citation type="submission" date="2021-02" db="EMBL/GenBank/DDBJ databases">
        <authorList>
            <person name="Nowell W R."/>
        </authorList>
    </citation>
    <scope>NUCLEOTIDE SEQUENCE</scope>
</reference>
<dbReference type="InterPro" id="IPR052954">
    <property type="entry name" value="GPCR-Ligand_Int"/>
</dbReference>
<evidence type="ECO:0000256" key="2">
    <source>
        <dbReference type="ARBA" id="ARBA00022692"/>
    </source>
</evidence>
<evidence type="ECO:0000256" key="4">
    <source>
        <dbReference type="ARBA" id="ARBA00023136"/>
    </source>
</evidence>
<evidence type="ECO:0000313" key="7">
    <source>
        <dbReference type="EMBL" id="CAF0728165.1"/>
    </source>
</evidence>
<evidence type="ECO:0000259" key="6">
    <source>
        <dbReference type="PROSITE" id="PS50262"/>
    </source>
</evidence>
<dbReference type="Proteomes" id="UP000663828">
    <property type="component" value="Unassembled WGS sequence"/>
</dbReference>
<dbReference type="Gene3D" id="1.20.1070.10">
    <property type="entry name" value="Rhodopsin 7-helix transmembrane proteins"/>
    <property type="match status" value="1"/>
</dbReference>